<reference evidence="1 2" key="1">
    <citation type="submission" date="2021-06" db="EMBL/GenBank/DDBJ databases">
        <title>Caerostris extrusa draft genome.</title>
        <authorList>
            <person name="Kono N."/>
            <person name="Arakawa K."/>
        </authorList>
    </citation>
    <scope>NUCLEOTIDE SEQUENCE [LARGE SCALE GENOMIC DNA]</scope>
</reference>
<keyword evidence="2" id="KW-1185">Reference proteome</keyword>
<dbReference type="AlphaFoldDB" id="A0AAV4XMA3"/>
<gene>
    <name evidence="1" type="ORF">CEXT_158931</name>
</gene>
<comment type="caution">
    <text evidence="1">The sequence shown here is derived from an EMBL/GenBank/DDBJ whole genome shotgun (WGS) entry which is preliminary data.</text>
</comment>
<accession>A0AAV4XMA3</accession>
<dbReference type="Proteomes" id="UP001054945">
    <property type="component" value="Unassembled WGS sequence"/>
</dbReference>
<organism evidence="1 2">
    <name type="scientific">Caerostris extrusa</name>
    <name type="common">Bark spider</name>
    <name type="synonym">Caerostris bankana</name>
    <dbReference type="NCBI Taxonomy" id="172846"/>
    <lineage>
        <taxon>Eukaryota</taxon>
        <taxon>Metazoa</taxon>
        <taxon>Ecdysozoa</taxon>
        <taxon>Arthropoda</taxon>
        <taxon>Chelicerata</taxon>
        <taxon>Arachnida</taxon>
        <taxon>Araneae</taxon>
        <taxon>Araneomorphae</taxon>
        <taxon>Entelegynae</taxon>
        <taxon>Araneoidea</taxon>
        <taxon>Araneidae</taxon>
        <taxon>Caerostris</taxon>
    </lineage>
</organism>
<proteinExistence type="predicted"/>
<sequence length="131" mass="15059">MWVKSANHSLPPLKEKSPSRLKDDESIISFASISGRLRYFSPTTKEVSYNCFLWPSLCFISHRLSQIGGRVRIFNSVCLTMHSLGDRIHHDTVKWFFVPPKSTASNVLLFEKNRWQADFVEAKEIVVSSNE</sequence>
<name>A0AAV4XMA3_CAEEX</name>
<protein>
    <submittedName>
        <fullName evidence="1">Uncharacterized protein</fullName>
    </submittedName>
</protein>
<evidence type="ECO:0000313" key="1">
    <source>
        <dbReference type="EMBL" id="GIY95814.1"/>
    </source>
</evidence>
<dbReference type="EMBL" id="BPLR01000582">
    <property type="protein sequence ID" value="GIY95814.1"/>
    <property type="molecule type" value="Genomic_DNA"/>
</dbReference>
<evidence type="ECO:0000313" key="2">
    <source>
        <dbReference type="Proteomes" id="UP001054945"/>
    </source>
</evidence>